<evidence type="ECO:0000313" key="1">
    <source>
        <dbReference type="EMBL" id="CEP10890.1"/>
    </source>
</evidence>
<evidence type="ECO:0008006" key="3">
    <source>
        <dbReference type="Google" id="ProtNLM"/>
    </source>
</evidence>
<organism evidence="1 2">
    <name type="scientific">Parasitella parasitica</name>
    <dbReference type="NCBI Taxonomy" id="35722"/>
    <lineage>
        <taxon>Eukaryota</taxon>
        <taxon>Fungi</taxon>
        <taxon>Fungi incertae sedis</taxon>
        <taxon>Mucoromycota</taxon>
        <taxon>Mucoromycotina</taxon>
        <taxon>Mucoromycetes</taxon>
        <taxon>Mucorales</taxon>
        <taxon>Mucorineae</taxon>
        <taxon>Mucoraceae</taxon>
        <taxon>Parasitella</taxon>
    </lineage>
</organism>
<dbReference type="EMBL" id="LN725587">
    <property type="protein sequence ID" value="CEP10890.1"/>
    <property type="molecule type" value="Genomic_DNA"/>
</dbReference>
<dbReference type="InterPro" id="IPR052579">
    <property type="entry name" value="Zinc_finger_SWIM"/>
</dbReference>
<sequence>MNQTFYYPEAPLDATVLTAKYASYQEIVKILTEWAQKNHFELVISKNEKERRVHLRCKLGGETKFKDIAVRQRTRKSFKINCPYILKISYSKKAAEGSKWKVLKQKSENNEEVHNHPLTLESFQRLPKFKRALIGSKTTTLVQHMIRAGSSVPEIRRTIRQTNAASILTYDDIRNWKVEMEEQEKSQLNQINQKES</sequence>
<dbReference type="AlphaFoldDB" id="A0A0B7N5Z0"/>
<name>A0A0B7N5Z0_9FUNG</name>
<reference evidence="1 2" key="1">
    <citation type="submission" date="2014-09" db="EMBL/GenBank/DDBJ databases">
        <authorList>
            <person name="Ellenberger Sabrina"/>
        </authorList>
    </citation>
    <scope>NUCLEOTIDE SEQUENCE [LARGE SCALE GENOMIC DNA]</scope>
    <source>
        <strain evidence="1 2">CBS 412.66</strain>
    </source>
</reference>
<dbReference type="PANTHER" id="PTHR31569">
    <property type="entry name" value="SWIM-TYPE DOMAIN-CONTAINING PROTEIN"/>
    <property type="match status" value="1"/>
</dbReference>
<proteinExistence type="predicted"/>
<dbReference type="Proteomes" id="UP000054107">
    <property type="component" value="Unassembled WGS sequence"/>
</dbReference>
<protein>
    <recommendedName>
        <fullName evidence="3">FAR1 domain-containing protein</fullName>
    </recommendedName>
</protein>
<dbReference type="PANTHER" id="PTHR31569:SF4">
    <property type="entry name" value="SWIM-TYPE DOMAIN-CONTAINING PROTEIN"/>
    <property type="match status" value="1"/>
</dbReference>
<dbReference type="OrthoDB" id="2284622at2759"/>
<gene>
    <name evidence="1" type="primary">PARPA_04687.1 scaffold 15556</name>
</gene>
<accession>A0A0B7N5Z0</accession>
<keyword evidence="2" id="KW-1185">Reference proteome</keyword>
<evidence type="ECO:0000313" key="2">
    <source>
        <dbReference type="Proteomes" id="UP000054107"/>
    </source>
</evidence>